<dbReference type="EMBL" id="CP140158">
    <property type="protein sequence ID" value="WQG85469.1"/>
    <property type="molecule type" value="Genomic_DNA"/>
</dbReference>
<gene>
    <name evidence="5" type="ORF">SR900_00980</name>
</gene>
<dbReference type="NCBIfam" id="TIGR00044">
    <property type="entry name" value="YggS family pyridoxal phosphate-dependent enzyme"/>
    <property type="match status" value="1"/>
</dbReference>
<dbReference type="Proteomes" id="UP001324185">
    <property type="component" value="Chromosome"/>
</dbReference>
<name>A0ABZ0X526_9GAMM</name>
<evidence type="ECO:0000256" key="2">
    <source>
        <dbReference type="HAMAP-Rule" id="MF_02087"/>
    </source>
</evidence>
<dbReference type="InterPro" id="IPR029066">
    <property type="entry name" value="PLP-binding_barrel"/>
</dbReference>
<dbReference type="PANTHER" id="PTHR10146">
    <property type="entry name" value="PROLINE SYNTHETASE CO-TRANSCRIBED BACTERIAL HOMOLOG PROTEIN"/>
    <property type="match status" value="1"/>
</dbReference>
<dbReference type="InterPro" id="IPR001608">
    <property type="entry name" value="Ala_racemase_N"/>
</dbReference>
<dbReference type="RefSeq" id="WP_026309171.1">
    <property type="nucleotide sequence ID" value="NZ_CP140158.1"/>
</dbReference>
<dbReference type="Pfam" id="PF01168">
    <property type="entry name" value="Ala_racemase_N"/>
    <property type="match status" value="1"/>
</dbReference>
<evidence type="ECO:0000259" key="4">
    <source>
        <dbReference type="Pfam" id="PF01168"/>
    </source>
</evidence>
<comment type="function">
    <text evidence="2">Pyridoxal 5'-phosphate (PLP)-binding protein, which is involved in PLP homeostasis.</text>
</comment>
<proteinExistence type="inferred from homology"/>
<evidence type="ECO:0000256" key="1">
    <source>
        <dbReference type="ARBA" id="ARBA00022898"/>
    </source>
</evidence>
<dbReference type="HAMAP" id="MF_02087">
    <property type="entry name" value="PLP_homeostasis"/>
    <property type="match status" value="1"/>
</dbReference>
<organism evidence="5 6">
    <name type="scientific">Kangiella aquimarina</name>
    <dbReference type="NCBI Taxonomy" id="261965"/>
    <lineage>
        <taxon>Bacteria</taxon>
        <taxon>Pseudomonadati</taxon>
        <taxon>Pseudomonadota</taxon>
        <taxon>Gammaproteobacteria</taxon>
        <taxon>Kangiellales</taxon>
        <taxon>Kangiellaceae</taxon>
        <taxon>Kangiella</taxon>
    </lineage>
</organism>
<comment type="similarity">
    <text evidence="2 3">Belongs to the pyridoxal phosphate-binding protein YggS/PROSC family.</text>
</comment>
<sequence length="227" mass="25697">MSRIASHLADLQLQIVKTCAKRRIFKHNVQLIAVSKRHSAESIKEAFNAGQHDFGENQVQEALDKISELSDLDINWHMIGAIQSRKCKDIAQHFDWVQSVDRLKVANKLNEHRAENQSPLNVLIQVNLFGEDQKAGVDAESCKQLAEAIMQLPNLRLRGLMAIPPKQTDPQVQFQQFEQIHQLFQELQNLYPQIDTLSMGMSGDFEQAILAGSTMIRLGTAIFGERN</sequence>
<dbReference type="PANTHER" id="PTHR10146:SF14">
    <property type="entry name" value="PYRIDOXAL PHOSPHATE HOMEOSTASIS PROTEIN"/>
    <property type="match status" value="1"/>
</dbReference>
<protein>
    <recommendedName>
        <fullName evidence="2">Pyridoxal phosphate homeostasis protein</fullName>
        <shortName evidence="2">PLP homeostasis protein</shortName>
    </recommendedName>
</protein>
<keyword evidence="6" id="KW-1185">Reference proteome</keyword>
<accession>A0ABZ0X526</accession>
<dbReference type="InterPro" id="IPR011078">
    <property type="entry name" value="PyrdxlP_homeostasis"/>
</dbReference>
<reference evidence="5 6" key="1">
    <citation type="submission" date="2023-11" db="EMBL/GenBank/DDBJ databases">
        <title>MicrobeMod: A computational toolkit for identifying prokaryotic methylation and restriction-modification with nanopore sequencing.</title>
        <authorList>
            <person name="Crits-Christoph A."/>
            <person name="Kang S.C."/>
            <person name="Lee H."/>
            <person name="Ostrov N."/>
        </authorList>
    </citation>
    <scope>NUCLEOTIDE SEQUENCE [LARGE SCALE GENOMIC DNA]</scope>
    <source>
        <strain evidence="5 6">DSMZ 16071</strain>
    </source>
</reference>
<dbReference type="PROSITE" id="PS01211">
    <property type="entry name" value="UPF0001"/>
    <property type="match status" value="1"/>
</dbReference>
<evidence type="ECO:0000256" key="3">
    <source>
        <dbReference type="RuleBase" id="RU004514"/>
    </source>
</evidence>
<evidence type="ECO:0000313" key="6">
    <source>
        <dbReference type="Proteomes" id="UP001324185"/>
    </source>
</evidence>
<dbReference type="Gene3D" id="3.20.20.10">
    <property type="entry name" value="Alanine racemase"/>
    <property type="match status" value="1"/>
</dbReference>
<feature type="modified residue" description="N6-(pyridoxal phosphate)lysine" evidence="2">
    <location>
        <position position="36"/>
    </location>
</feature>
<dbReference type="SUPFAM" id="SSF51419">
    <property type="entry name" value="PLP-binding barrel"/>
    <property type="match status" value="1"/>
</dbReference>
<evidence type="ECO:0000313" key="5">
    <source>
        <dbReference type="EMBL" id="WQG85469.1"/>
    </source>
</evidence>
<dbReference type="PIRSF" id="PIRSF004848">
    <property type="entry name" value="YBL036c_PLPDEIII"/>
    <property type="match status" value="1"/>
</dbReference>
<dbReference type="CDD" id="cd06824">
    <property type="entry name" value="PLPDE_III_Yggs_like"/>
    <property type="match status" value="1"/>
</dbReference>
<feature type="domain" description="Alanine racemase N-terminal" evidence="4">
    <location>
        <begin position="21"/>
        <end position="226"/>
    </location>
</feature>
<keyword evidence="1 2" id="KW-0663">Pyridoxal phosphate</keyword>